<keyword evidence="1" id="KW-0472">Membrane</keyword>
<dbReference type="Proteomes" id="UP000248066">
    <property type="component" value="Unassembled WGS sequence"/>
</dbReference>
<evidence type="ECO:0008006" key="4">
    <source>
        <dbReference type="Google" id="ProtNLM"/>
    </source>
</evidence>
<dbReference type="RefSeq" id="WP_110516555.1">
    <property type="nucleotide sequence ID" value="NZ_PDOF01000001.1"/>
</dbReference>
<accession>A0A2W0H9K7</accession>
<reference evidence="2 3" key="1">
    <citation type="submission" date="2017-10" db="EMBL/GenBank/DDBJ databases">
        <title>Bacillus sp. nov., a halophilic bacterium isolated from a Yangshapao Lake.</title>
        <authorList>
            <person name="Wang H."/>
        </authorList>
    </citation>
    <scope>NUCLEOTIDE SEQUENCE [LARGE SCALE GENOMIC DNA]</scope>
    <source>
        <strain evidence="2 3">YSP-3</strain>
    </source>
</reference>
<feature type="transmembrane region" description="Helical" evidence="1">
    <location>
        <begin position="40"/>
        <end position="59"/>
    </location>
</feature>
<gene>
    <name evidence="2" type="ORF">CR205_02335</name>
</gene>
<name>A0A2W0H9K7_9BACI</name>
<evidence type="ECO:0000313" key="2">
    <source>
        <dbReference type="EMBL" id="PYZ97456.1"/>
    </source>
</evidence>
<comment type="caution">
    <text evidence="2">The sequence shown here is derived from an EMBL/GenBank/DDBJ whole genome shotgun (WGS) entry which is preliminary data.</text>
</comment>
<evidence type="ECO:0000313" key="3">
    <source>
        <dbReference type="Proteomes" id="UP000248066"/>
    </source>
</evidence>
<protein>
    <recommendedName>
        <fullName evidence="4">DUF2798 domain-containing protein</fullName>
    </recommendedName>
</protein>
<dbReference type="EMBL" id="PDOF01000001">
    <property type="protein sequence ID" value="PYZ97456.1"/>
    <property type="molecule type" value="Genomic_DNA"/>
</dbReference>
<evidence type="ECO:0000256" key="1">
    <source>
        <dbReference type="SAM" id="Phobius"/>
    </source>
</evidence>
<keyword evidence="3" id="KW-1185">Reference proteome</keyword>
<sequence length="72" mass="8097">MKKSVILFWLFSLGLLVLFSLVFGQIWIRFSPVIGTAQGWIIQLSIVFFILLPFALVSAKKLTEHFVPGSEG</sequence>
<proteinExistence type="predicted"/>
<organism evidence="2 3">
    <name type="scientific">Alteribacter lacisalsi</name>
    <dbReference type="NCBI Taxonomy" id="2045244"/>
    <lineage>
        <taxon>Bacteria</taxon>
        <taxon>Bacillati</taxon>
        <taxon>Bacillota</taxon>
        <taxon>Bacilli</taxon>
        <taxon>Bacillales</taxon>
        <taxon>Bacillaceae</taxon>
        <taxon>Alteribacter</taxon>
    </lineage>
</organism>
<dbReference type="AlphaFoldDB" id="A0A2W0H9K7"/>
<keyword evidence="1" id="KW-0812">Transmembrane</keyword>
<keyword evidence="1" id="KW-1133">Transmembrane helix</keyword>